<dbReference type="RefSeq" id="WP_053549989.1">
    <property type="nucleotide sequence ID" value="NZ_CP010802.1"/>
</dbReference>
<reference evidence="1 2" key="1">
    <citation type="submission" date="2015-07" db="EMBL/GenBank/DDBJ databases">
        <title>Isolation and Genomic Characterization of a Novel Halophilic Metal-Reducing Deltaproteobacterium from the Deep Subsurface.</title>
        <authorList>
            <person name="Badalamenti J.P."/>
            <person name="Summers Z.M."/>
            <person name="Gralnick J.A."/>
            <person name="Bond D.R."/>
        </authorList>
    </citation>
    <scope>NUCLEOTIDE SEQUENCE [LARGE SCALE GENOMIC DNA]</scope>
    <source>
        <strain evidence="1 2">WTL</strain>
    </source>
</reference>
<dbReference type="CDD" id="cd19757">
    <property type="entry name" value="Bbox1"/>
    <property type="match status" value="1"/>
</dbReference>
<gene>
    <name evidence="1" type="ORF">DSOUD_1038</name>
</gene>
<dbReference type="STRING" id="1603606.DSOUD_1038"/>
<dbReference type="Proteomes" id="UP000057158">
    <property type="component" value="Chromosome"/>
</dbReference>
<dbReference type="InterPro" id="IPR024047">
    <property type="entry name" value="MM3350-like_sf"/>
</dbReference>
<dbReference type="EMBL" id="CP010802">
    <property type="protein sequence ID" value="ALC15824.1"/>
    <property type="molecule type" value="Genomic_DNA"/>
</dbReference>
<accession>A0A0M5INA3</accession>
<dbReference type="KEGG" id="des:DSOUD_1038"/>
<dbReference type="AlphaFoldDB" id="A0A0M5INA3"/>
<sequence length="213" mass="23662">MRHKATKGACTLCGKEYARSGMGKHLASCLTQQPAELVEDDQRFSLHLQVMTRYPSDYWLHLQVDERATFKTLDTFLRNLWLECCGHMSQFFVGQQTIGMQGRLAASLRSGDEIDYDYDMGETTELRIKVLGEYKGPAPSGKSITILARNHPPEIPCDACEQHPAVRICPECNWEGEGWLCQECATGHSCGDEAGYLPIPNSPRAGVCGYNGA</sequence>
<evidence type="ECO:0000313" key="1">
    <source>
        <dbReference type="EMBL" id="ALC15824.1"/>
    </source>
</evidence>
<name>A0A0M5INA3_9BACT</name>
<dbReference type="PATRIC" id="fig|1603606.3.peg.1141"/>
<keyword evidence="2" id="KW-1185">Reference proteome</keyword>
<dbReference type="OrthoDB" id="9814022at2"/>
<dbReference type="SUPFAM" id="SSF159941">
    <property type="entry name" value="MM3350-like"/>
    <property type="match status" value="1"/>
</dbReference>
<organism evidence="1 2">
    <name type="scientific">Desulfuromonas soudanensis</name>
    <dbReference type="NCBI Taxonomy" id="1603606"/>
    <lineage>
        <taxon>Bacteria</taxon>
        <taxon>Pseudomonadati</taxon>
        <taxon>Thermodesulfobacteriota</taxon>
        <taxon>Desulfuromonadia</taxon>
        <taxon>Desulfuromonadales</taxon>
        <taxon>Desulfuromonadaceae</taxon>
        <taxon>Desulfuromonas</taxon>
    </lineage>
</organism>
<proteinExistence type="predicted"/>
<evidence type="ECO:0000313" key="2">
    <source>
        <dbReference type="Proteomes" id="UP000057158"/>
    </source>
</evidence>
<protein>
    <submittedName>
        <fullName evidence="1">Uncharacterized protein</fullName>
    </submittedName>
</protein>